<dbReference type="AlphaFoldDB" id="A0A2A2UE42"/>
<dbReference type="Proteomes" id="UP001051844">
    <property type="component" value="Unassembled WGS sequence"/>
</dbReference>
<organism evidence="3 7">
    <name type="scientific">Streptomyces albidoflavus</name>
    <dbReference type="NCBI Taxonomy" id="1886"/>
    <lineage>
        <taxon>Bacteria</taxon>
        <taxon>Bacillati</taxon>
        <taxon>Actinomycetota</taxon>
        <taxon>Actinomycetes</taxon>
        <taxon>Kitasatosporales</taxon>
        <taxon>Streptomycetaceae</taxon>
        <taxon>Streptomyces</taxon>
        <taxon>Streptomyces albidoflavus group</taxon>
    </lineage>
</organism>
<evidence type="ECO:0000313" key="6">
    <source>
        <dbReference type="Proteomes" id="UP000292095"/>
    </source>
</evidence>
<dbReference type="EMBL" id="VOGX01000034">
    <property type="protein sequence ID" value="TWV22309.1"/>
    <property type="molecule type" value="Genomic_DNA"/>
</dbReference>
<reference evidence="6 7" key="1">
    <citation type="submission" date="2017-12" db="EMBL/GenBank/DDBJ databases">
        <title>Population genomics insights into the ecological differentiation and adaptive evolution in streptomycetes.</title>
        <authorList>
            <person name="Li Y."/>
            <person name="Huang Y."/>
        </authorList>
    </citation>
    <scope>NUCLEOTIDE SEQUENCE [LARGE SCALE GENOMIC DNA]</scope>
    <source>
        <strain evidence="4 6">FXJ.2339</strain>
        <strain evidence="3 7">NBRC 100770</strain>
    </source>
</reference>
<accession>A0A0X3WZL2</accession>
<proteinExistence type="predicted"/>
<dbReference type="Proteomes" id="UP000292693">
    <property type="component" value="Unassembled WGS sequence"/>
</dbReference>
<evidence type="ECO:0000313" key="3">
    <source>
        <dbReference type="EMBL" id="RZE16820.1"/>
    </source>
</evidence>
<reference evidence="8" key="2">
    <citation type="journal article" date="2019" name="Microbiol. Resour. Announc.">
        <title>Draft Genomic Sequences of Streptomyces misionensis and Streptomyces albidoflavus, bacteria applied for phytopathogen biocontrol.</title>
        <authorList>
            <person name="Pylro V."/>
            <person name="Dias A."/>
            <person name="Andreote F."/>
            <person name="Varani A."/>
            <person name="Andreote C."/>
            <person name="Bernardo E."/>
            <person name="Martins T."/>
        </authorList>
    </citation>
    <scope>NUCLEOTIDE SEQUENCE [LARGE SCALE GENOMIC DNA]</scope>
    <source>
        <strain evidence="8">77</strain>
    </source>
</reference>
<evidence type="ECO:0000313" key="7">
    <source>
        <dbReference type="Proteomes" id="UP000292693"/>
    </source>
</evidence>
<name>A0A2A2UE42_9ACTN</name>
<evidence type="ECO:0000313" key="8">
    <source>
        <dbReference type="Proteomes" id="UP000318052"/>
    </source>
</evidence>
<accession>D6B879</accession>
<dbReference type="Proteomes" id="UP000318052">
    <property type="component" value="Unassembled WGS sequence"/>
</dbReference>
<dbReference type="EMBL" id="PKLL01000027">
    <property type="protein sequence ID" value="RZE16820.1"/>
    <property type="molecule type" value="Genomic_DNA"/>
</dbReference>
<comment type="caution">
    <text evidence="3">The sequence shown here is derived from an EMBL/GenBank/DDBJ whole genome shotgun (WGS) entry which is preliminary data.</text>
</comment>
<evidence type="ECO:0000313" key="2">
    <source>
        <dbReference type="EMBL" id="GHI49600.1"/>
    </source>
</evidence>
<sequence length="76" mass="8177">MDEPHIKLSTQPGTVHYLAAPQQVLTFFTLVRRRVLMSIVVCLSSVAPRVSPHHGARGGPVHGARDDAAPAQLARS</sequence>
<keyword evidence="8" id="KW-1185">Reference proteome</keyword>
<evidence type="ECO:0000256" key="1">
    <source>
        <dbReference type="SAM" id="MobiDB-lite"/>
    </source>
</evidence>
<feature type="region of interest" description="Disordered" evidence="1">
    <location>
        <begin position="49"/>
        <end position="76"/>
    </location>
</feature>
<reference evidence="2" key="4">
    <citation type="submission" date="2022-09" db="EMBL/GenBank/DDBJ databases">
        <title>Whole genome shotgun sequence of Streptomyces albidoflavus NBRC 12854.</title>
        <authorList>
            <person name="Komaki H."/>
            <person name="Tamura T."/>
        </authorList>
    </citation>
    <scope>NUCLEOTIDE SEQUENCE</scope>
    <source>
        <strain evidence="2">NBRC 12854</strain>
    </source>
</reference>
<evidence type="ECO:0000313" key="5">
    <source>
        <dbReference type="EMBL" id="TWV22309.1"/>
    </source>
</evidence>
<accession>A0A2A2UE42</accession>
<dbReference type="Proteomes" id="UP000292095">
    <property type="component" value="Unassembled WGS sequence"/>
</dbReference>
<reference evidence="5" key="3">
    <citation type="submission" date="2019-07" db="EMBL/GenBank/DDBJ databases">
        <authorList>
            <person name="Pylro V."/>
            <person name="Dias A."/>
            <person name="Andreote F."/>
            <person name="Varani A."/>
            <person name="Andreote C."/>
            <person name="Bernardo E."/>
            <person name="Martins T."/>
        </authorList>
    </citation>
    <scope>NUCLEOTIDE SEQUENCE</scope>
    <source>
        <strain evidence="5">77</strain>
    </source>
</reference>
<gene>
    <name evidence="4" type="ORF">C0Q91_28345</name>
    <name evidence="3" type="ORF">C0Q92_28095</name>
    <name evidence="5" type="ORF">FRZ02_20185</name>
    <name evidence="2" type="ORF">ScoT_57740</name>
</gene>
<protein>
    <submittedName>
        <fullName evidence="3">Uncharacterized protein</fullName>
    </submittedName>
</protein>
<evidence type="ECO:0000313" key="4">
    <source>
        <dbReference type="EMBL" id="RZE33014.1"/>
    </source>
</evidence>
<dbReference type="EMBL" id="BNDZ01000005">
    <property type="protein sequence ID" value="GHI49600.1"/>
    <property type="molecule type" value="Genomic_DNA"/>
</dbReference>
<dbReference type="EMBL" id="PKLK01000031">
    <property type="protein sequence ID" value="RZE33014.1"/>
    <property type="molecule type" value="Genomic_DNA"/>
</dbReference>
<accession>A0A126YCQ6</accession>